<dbReference type="Proteomes" id="UP000014541">
    <property type="component" value="Unassembled WGS sequence"/>
</dbReference>
<dbReference type="InterPro" id="IPR052762">
    <property type="entry name" value="PCW_deacetylase/CE"/>
</dbReference>
<proteinExistence type="predicted"/>
<protein>
    <submittedName>
        <fullName evidence="1">Uncharacterized protein</fullName>
    </submittedName>
</protein>
<dbReference type="AlphaFoldDB" id="S3KHX6"/>
<dbReference type="InterPro" id="IPR001087">
    <property type="entry name" value="GDSL"/>
</dbReference>
<evidence type="ECO:0000313" key="1">
    <source>
        <dbReference type="EMBL" id="EPF31852.1"/>
    </source>
</evidence>
<dbReference type="STRING" id="1125699.HMPREF9194_02207"/>
<dbReference type="HOGENOM" id="CLU_042506_0_0_12"/>
<dbReference type="EMBL" id="ATFF01000006">
    <property type="protein sequence ID" value="EPF31852.1"/>
    <property type="molecule type" value="Genomic_DNA"/>
</dbReference>
<reference evidence="1 2" key="1">
    <citation type="submission" date="2013-04" db="EMBL/GenBank/DDBJ databases">
        <title>The Genome Sequence of Treponema maltophilum ATCC 51939.</title>
        <authorList>
            <consortium name="The Broad Institute Genomics Platform"/>
            <person name="Earl A."/>
            <person name="Ward D."/>
            <person name="Feldgarden M."/>
            <person name="Gevers D."/>
            <person name="Leonetti C."/>
            <person name="Blanton J.M."/>
            <person name="Dewhirst F.E."/>
            <person name="Izard J."/>
            <person name="Walker B."/>
            <person name="Young S."/>
            <person name="Zeng Q."/>
            <person name="Gargeya S."/>
            <person name="Fitzgerald M."/>
            <person name="Haas B."/>
            <person name="Abouelleil A."/>
            <person name="Allen A.W."/>
            <person name="Alvarado L."/>
            <person name="Arachchi H.M."/>
            <person name="Berlin A.M."/>
            <person name="Chapman S.B."/>
            <person name="Gainer-Dewar J."/>
            <person name="Goldberg J."/>
            <person name="Griggs A."/>
            <person name="Gujja S."/>
            <person name="Hansen M."/>
            <person name="Howarth C."/>
            <person name="Imamovic A."/>
            <person name="Ireland A."/>
            <person name="Larimer J."/>
            <person name="McCowan C."/>
            <person name="Murphy C."/>
            <person name="Pearson M."/>
            <person name="Poon T.W."/>
            <person name="Priest M."/>
            <person name="Roberts A."/>
            <person name="Saif S."/>
            <person name="Shea T."/>
            <person name="Sisk P."/>
            <person name="Sykes S."/>
            <person name="Wortman J."/>
            <person name="Nusbaum C."/>
            <person name="Birren B."/>
        </authorList>
    </citation>
    <scope>NUCLEOTIDE SEQUENCE [LARGE SCALE GENOMIC DNA]</scope>
    <source>
        <strain evidence="1 2">ATCC 51939</strain>
    </source>
</reference>
<dbReference type="GO" id="GO:0016788">
    <property type="term" value="F:hydrolase activity, acting on ester bonds"/>
    <property type="evidence" value="ECO:0007669"/>
    <property type="project" value="InterPro"/>
</dbReference>
<dbReference type="PANTHER" id="PTHR37834">
    <property type="entry name" value="GDSL-LIKE LIPASE/ACYLHYDROLASE DOMAIN PROTEIN (AFU_ORTHOLOGUE AFUA_2G00620)"/>
    <property type="match status" value="1"/>
</dbReference>
<keyword evidence="2" id="KW-1185">Reference proteome</keyword>
<dbReference type="InterPro" id="IPR036514">
    <property type="entry name" value="SGNH_hydro_sf"/>
</dbReference>
<dbReference type="OrthoDB" id="9801375at2"/>
<evidence type="ECO:0000313" key="2">
    <source>
        <dbReference type="Proteomes" id="UP000014541"/>
    </source>
</evidence>
<dbReference type="Pfam" id="PF00657">
    <property type="entry name" value="Lipase_GDSL"/>
    <property type="match status" value="1"/>
</dbReference>
<dbReference type="Gene3D" id="3.40.50.1110">
    <property type="entry name" value="SGNH hydrolase"/>
    <property type="match status" value="1"/>
</dbReference>
<dbReference type="PATRIC" id="fig|1125699.3.peg.2227"/>
<organism evidence="1 2">
    <name type="scientific">Treponema maltophilum ATCC 51939</name>
    <dbReference type="NCBI Taxonomy" id="1125699"/>
    <lineage>
        <taxon>Bacteria</taxon>
        <taxon>Pseudomonadati</taxon>
        <taxon>Spirochaetota</taxon>
        <taxon>Spirochaetia</taxon>
        <taxon>Spirochaetales</taxon>
        <taxon>Treponemataceae</taxon>
        <taxon>Treponema</taxon>
    </lineage>
</organism>
<dbReference type="eggNOG" id="COG2755">
    <property type="taxonomic scope" value="Bacteria"/>
</dbReference>
<accession>S3KHX6</accession>
<name>S3KHX6_TREMA</name>
<sequence>MRFISLTEFSGALSNRLHISGRTGCSPDGSPFLNPLTLFWTASGIECAVTEAELYADIECDYKYYRPWISVWINGKRTARFAPEKGRSRICLVRSPAPLTRIQILKESQAMAGDSAHRFCIHGFCTNSEKSIPDIFMPLEPKKYLFECIGDSLTCGEGLEDPVPGKEWNPAWQGTRNHFAMILSQRFNADISIIAQSGWGLLCGWNNDPHCTIPPLYRFVCSLAKGAANRKAGASQAWDFSRRKTDAVIINLGSNDEYAFRAAPWEDPASGKTYKLHGDADYARLKAAAKNFIGEIRRHNPQALIIWCYGMFLTGCMDLFRSAVEEFRAENADDKVRFIELSPMDDTTAGAQKHPGPLCHKEAADLLTAVLLKKGFKQTPKIGAPLF</sequence>
<dbReference type="PANTHER" id="PTHR37834:SF2">
    <property type="entry name" value="ESTERASE, SGNH HYDROLASE-TYPE"/>
    <property type="match status" value="1"/>
</dbReference>
<comment type="caution">
    <text evidence="1">The sequence shown here is derived from an EMBL/GenBank/DDBJ whole genome shotgun (WGS) entry which is preliminary data.</text>
</comment>
<dbReference type="Gene3D" id="2.60.120.260">
    <property type="entry name" value="Galactose-binding domain-like"/>
    <property type="match status" value="1"/>
</dbReference>
<dbReference type="SUPFAM" id="SSF52266">
    <property type="entry name" value="SGNH hydrolase"/>
    <property type="match status" value="1"/>
</dbReference>
<gene>
    <name evidence="1" type="ORF">HMPREF9194_02207</name>
</gene>
<dbReference type="RefSeq" id="WP_016526460.1">
    <property type="nucleotide sequence ID" value="NZ_KE332518.1"/>
</dbReference>